<dbReference type="GO" id="GO:0005737">
    <property type="term" value="C:cytoplasm"/>
    <property type="evidence" value="ECO:0007669"/>
    <property type="project" value="TreeGrafter"/>
</dbReference>
<dbReference type="CDD" id="cd08233">
    <property type="entry name" value="butanediol_DH_like"/>
    <property type="match status" value="1"/>
</dbReference>
<evidence type="ECO:0000256" key="6">
    <source>
        <dbReference type="RuleBase" id="RU361277"/>
    </source>
</evidence>
<evidence type="ECO:0000259" key="7">
    <source>
        <dbReference type="Pfam" id="PF00107"/>
    </source>
</evidence>
<evidence type="ECO:0000256" key="2">
    <source>
        <dbReference type="ARBA" id="ARBA00008072"/>
    </source>
</evidence>
<dbReference type="KEGG" id="pic:PICST_74116"/>
<dbReference type="RefSeq" id="XP_001386484.2">
    <property type="nucleotide sequence ID" value="XM_001386447.1"/>
</dbReference>
<dbReference type="InParanoid" id="A3M048"/>
<dbReference type="InterPro" id="IPR002328">
    <property type="entry name" value="ADH_Zn_CS"/>
</dbReference>
<dbReference type="GeneID" id="4840939"/>
<dbReference type="SUPFAM" id="SSF51735">
    <property type="entry name" value="NAD(P)-binding Rossmann-fold domains"/>
    <property type="match status" value="1"/>
</dbReference>
<sequence>MRAIVYHGNKDVRYDPQYPEPTINHPKEVKIKIDYCGICCSDLDEYRDGPIFFSPDHQAISRKPFPQAMGHEMCGEIVELGSAVNANLKVGQKVVVESTGTCLDREYLELPEKKCLSCVQGAYNHCDHIGFYGLGFSDGGFADFCVVGEHHVIPYSEEDLPVEIAALTEPLAVSWHGVRVSNVTKDDSALVLGAGSIGLTTIIALKGHGVRNIIVSEPKESRRALAEKFHVQVFDPTPFNHDEKSLTKELLKLSPLGWGFSRIFDCSGKKETFDISLSALKTTGIATNVAFWAHNKQTVFPMDLTLHEKNLTSSSCYVREDFEEVIQAYRDGLIDPEEVRQIVTKVVALKDGFEEGFLQLINHKGKHIKVLVSPLPKI</sequence>
<evidence type="ECO:0000259" key="8">
    <source>
        <dbReference type="Pfam" id="PF08240"/>
    </source>
</evidence>
<dbReference type="InterPro" id="IPR013154">
    <property type="entry name" value="ADH-like_N"/>
</dbReference>
<proteinExistence type="inferred from homology"/>
<organism evidence="9 10">
    <name type="scientific">Scheffersomyces stipitis (strain ATCC 58785 / CBS 6054 / NBRC 10063 / NRRL Y-11545)</name>
    <name type="common">Yeast</name>
    <name type="synonym">Pichia stipitis</name>
    <dbReference type="NCBI Taxonomy" id="322104"/>
    <lineage>
        <taxon>Eukaryota</taxon>
        <taxon>Fungi</taxon>
        <taxon>Dikarya</taxon>
        <taxon>Ascomycota</taxon>
        <taxon>Saccharomycotina</taxon>
        <taxon>Pichiomycetes</taxon>
        <taxon>Debaryomycetaceae</taxon>
        <taxon>Scheffersomyces</taxon>
    </lineage>
</organism>
<dbReference type="AlphaFoldDB" id="A3M048"/>
<dbReference type="SUPFAM" id="SSF50129">
    <property type="entry name" value="GroES-like"/>
    <property type="match status" value="1"/>
</dbReference>
<reference evidence="9 10" key="1">
    <citation type="journal article" date="2007" name="Nat. Biotechnol.">
        <title>Genome sequence of the lignocellulose-bioconverting and xylose-fermenting yeast Pichia stipitis.</title>
        <authorList>
            <person name="Jeffries T.W."/>
            <person name="Grigoriev I.V."/>
            <person name="Grimwood J."/>
            <person name="Laplaza J.M."/>
            <person name="Aerts A."/>
            <person name="Salamov A."/>
            <person name="Schmutz J."/>
            <person name="Lindquist E."/>
            <person name="Dehal P."/>
            <person name="Shapiro H."/>
            <person name="Jin Y.S."/>
            <person name="Passoth V."/>
            <person name="Richardson P.M."/>
        </authorList>
    </citation>
    <scope>NUCLEOTIDE SEQUENCE [LARGE SCALE GENOMIC DNA]</scope>
    <source>
        <strain evidence="10">ATCC 58785 / CBS 6054 / NBRC 10063 / NRRL Y-11545</strain>
    </source>
</reference>
<feature type="domain" description="Alcohol dehydrogenase-like C-terminal" evidence="7">
    <location>
        <begin position="197"/>
        <end position="328"/>
    </location>
</feature>
<dbReference type="InterPro" id="IPR013149">
    <property type="entry name" value="ADH-like_C"/>
</dbReference>
<dbReference type="PROSITE" id="PS00059">
    <property type="entry name" value="ADH_ZINC"/>
    <property type="match status" value="1"/>
</dbReference>
<evidence type="ECO:0000256" key="3">
    <source>
        <dbReference type="ARBA" id="ARBA00022723"/>
    </source>
</evidence>
<evidence type="ECO:0000256" key="1">
    <source>
        <dbReference type="ARBA" id="ARBA00001947"/>
    </source>
</evidence>
<keyword evidence="5 9" id="KW-0560">Oxidoreductase</keyword>
<name>A3M048_PICST</name>
<dbReference type="Gene3D" id="3.90.180.10">
    <property type="entry name" value="Medium-chain alcohol dehydrogenases, catalytic domain"/>
    <property type="match status" value="1"/>
</dbReference>
<protein>
    <submittedName>
        <fullName evidence="9">Sorbitol dehydrogenase</fullName>
        <ecNumber evidence="9">1.1.1.4</ecNumber>
    </submittedName>
</protein>
<dbReference type="Pfam" id="PF08240">
    <property type="entry name" value="ADH_N"/>
    <property type="match status" value="1"/>
</dbReference>
<dbReference type="Proteomes" id="UP000002258">
    <property type="component" value="Chromosome 8"/>
</dbReference>
<dbReference type="STRING" id="322104.A3M048"/>
<keyword evidence="3 6" id="KW-0479">Metal-binding</keyword>
<dbReference type="InterPro" id="IPR036291">
    <property type="entry name" value="NAD(P)-bd_dom_sf"/>
</dbReference>
<dbReference type="HOGENOM" id="CLU_026673_11_0_1"/>
<gene>
    <name evidence="9" type="primary">SOR5</name>
    <name evidence="9" type="ORF">PICST_74116</name>
</gene>
<comment type="cofactor">
    <cofactor evidence="1 6">
        <name>Zn(2+)</name>
        <dbReference type="ChEBI" id="CHEBI:29105"/>
    </cofactor>
</comment>
<evidence type="ECO:0000256" key="5">
    <source>
        <dbReference type="ARBA" id="ARBA00023002"/>
    </source>
</evidence>
<evidence type="ECO:0000256" key="4">
    <source>
        <dbReference type="ARBA" id="ARBA00022833"/>
    </source>
</evidence>
<dbReference type="GO" id="GO:0008270">
    <property type="term" value="F:zinc ion binding"/>
    <property type="evidence" value="ECO:0007669"/>
    <property type="project" value="InterPro"/>
</dbReference>
<dbReference type="OrthoDB" id="5363962at2759"/>
<dbReference type="eggNOG" id="KOG0024">
    <property type="taxonomic scope" value="Eukaryota"/>
</dbReference>
<dbReference type="GO" id="GO:0034079">
    <property type="term" value="P:butanediol biosynthetic process"/>
    <property type="evidence" value="ECO:0007669"/>
    <property type="project" value="TreeGrafter"/>
</dbReference>
<accession>A3M048</accession>
<feature type="domain" description="Alcohol dehydrogenase-like N-terminal" evidence="8">
    <location>
        <begin position="26"/>
        <end position="155"/>
    </location>
</feature>
<dbReference type="EC" id="1.1.1.4" evidence="9"/>
<dbReference type="Gene3D" id="3.40.50.720">
    <property type="entry name" value="NAD(P)-binding Rossmann-like Domain"/>
    <property type="match status" value="1"/>
</dbReference>
<dbReference type="EMBL" id="CP000502">
    <property type="protein sequence ID" value="ABN68455.2"/>
    <property type="molecule type" value="Genomic_DNA"/>
</dbReference>
<dbReference type="InterPro" id="IPR011032">
    <property type="entry name" value="GroES-like_sf"/>
</dbReference>
<evidence type="ECO:0000313" key="9">
    <source>
        <dbReference type="EMBL" id="ABN68455.2"/>
    </source>
</evidence>
<dbReference type="PANTHER" id="PTHR43161:SF23">
    <property type="entry name" value="(R,R)-BUTANEDIOL DEHYDROGENASE-RELATED"/>
    <property type="match status" value="1"/>
</dbReference>
<comment type="similarity">
    <text evidence="2 6">Belongs to the zinc-containing alcohol dehydrogenase family.</text>
</comment>
<dbReference type="PANTHER" id="PTHR43161">
    <property type="entry name" value="SORBITOL DEHYDROGENASE"/>
    <property type="match status" value="1"/>
</dbReference>
<dbReference type="Pfam" id="PF00107">
    <property type="entry name" value="ADH_zinc_N"/>
    <property type="match status" value="1"/>
</dbReference>
<keyword evidence="10" id="KW-1185">Reference proteome</keyword>
<evidence type="ECO:0000313" key="10">
    <source>
        <dbReference type="Proteomes" id="UP000002258"/>
    </source>
</evidence>
<keyword evidence="4 6" id="KW-0862">Zinc</keyword>
<dbReference type="OMA" id="TNCCLKA"/>
<dbReference type="GO" id="GO:0000721">
    <property type="term" value="F:(R,R)-butanediol dehydrogenase activity"/>
    <property type="evidence" value="ECO:0007669"/>
    <property type="project" value="UniProtKB-EC"/>
</dbReference>